<dbReference type="Proteomes" id="UP000250321">
    <property type="component" value="Unassembled WGS sequence"/>
</dbReference>
<keyword evidence="1" id="KW-0812">Transmembrane</keyword>
<accession>A0A314UB56</accession>
<dbReference type="AlphaFoldDB" id="A0A314UB56"/>
<proteinExistence type="predicted"/>
<keyword evidence="3" id="KW-1185">Reference proteome</keyword>
<gene>
    <name evidence="2" type="ORF">Pyn_19474</name>
</gene>
<evidence type="ECO:0000313" key="3">
    <source>
        <dbReference type="Proteomes" id="UP000250321"/>
    </source>
</evidence>
<organism evidence="2 3">
    <name type="scientific">Prunus yedoensis var. nudiflora</name>
    <dbReference type="NCBI Taxonomy" id="2094558"/>
    <lineage>
        <taxon>Eukaryota</taxon>
        <taxon>Viridiplantae</taxon>
        <taxon>Streptophyta</taxon>
        <taxon>Embryophyta</taxon>
        <taxon>Tracheophyta</taxon>
        <taxon>Spermatophyta</taxon>
        <taxon>Magnoliopsida</taxon>
        <taxon>eudicotyledons</taxon>
        <taxon>Gunneridae</taxon>
        <taxon>Pentapetalae</taxon>
        <taxon>rosids</taxon>
        <taxon>fabids</taxon>
        <taxon>Rosales</taxon>
        <taxon>Rosaceae</taxon>
        <taxon>Amygdaloideae</taxon>
        <taxon>Amygdaleae</taxon>
        <taxon>Prunus</taxon>
    </lineage>
</organism>
<feature type="transmembrane region" description="Helical" evidence="1">
    <location>
        <begin position="37"/>
        <end position="58"/>
    </location>
</feature>
<evidence type="ECO:0000313" key="2">
    <source>
        <dbReference type="EMBL" id="PQM34338.1"/>
    </source>
</evidence>
<keyword evidence="1" id="KW-1133">Transmembrane helix</keyword>
<sequence>MSHSYWQKCRNFYLPGKEGSFKGGILKGLFLESCGTIWVTVLPFPVSLPWIPVVVFFCRKVPFLGVFMASPQSVVSPFKGSVVTEPEKQKSNFLSVRWAFIQWN</sequence>
<evidence type="ECO:0000256" key="1">
    <source>
        <dbReference type="SAM" id="Phobius"/>
    </source>
</evidence>
<name>A0A314UB56_PRUYE</name>
<reference evidence="2 3" key="1">
    <citation type="submission" date="2018-02" db="EMBL/GenBank/DDBJ databases">
        <title>Draft genome of wild Prunus yedoensis var. nudiflora.</title>
        <authorList>
            <person name="Baek S."/>
            <person name="Kim J.-H."/>
            <person name="Choi K."/>
            <person name="Kim G.-B."/>
            <person name="Cho A."/>
            <person name="Jang H."/>
            <person name="Shin C.-H."/>
            <person name="Yu H.-J."/>
            <person name="Mun J.-H."/>
        </authorList>
    </citation>
    <scope>NUCLEOTIDE SEQUENCE [LARGE SCALE GENOMIC DNA]</scope>
    <source>
        <strain evidence="3">cv. Jeju island</strain>
        <tissue evidence="2">Leaf</tissue>
    </source>
</reference>
<keyword evidence="1" id="KW-0472">Membrane</keyword>
<dbReference type="EMBL" id="PJQY01003818">
    <property type="protein sequence ID" value="PQM34338.1"/>
    <property type="molecule type" value="Genomic_DNA"/>
</dbReference>
<protein>
    <submittedName>
        <fullName evidence="2">Uncharacterized protein</fullName>
    </submittedName>
</protein>
<comment type="caution">
    <text evidence="2">The sequence shown here is derived from an EMBL/GenBank/DDBJ whole genome shotgun (WGS) entry which is preliminary data.</text>
</comment>